<dbReference type="PROSITE" id="PS51257">
    <property type="entry name" value="PROKAR_LIPOPROTEIN"/>
    <property type="match status" value="1"/>
</dbReference>
<dbReference type="AlphaFoldDB" id="A0A923HRH9"/>
<proteinExistence type="predicted"/>
<evidence type="ECO:0000259" key="1">
    <source>
        <dbReference type="Pfam" id="PF13946"/>
    </source>
</evidence>
<evidence type="ECO:0000313" key="3">
    <source>
        <dbReference type="Proteomes" id="UP000627446"/>
    </source>
</evidence>
<name>A0A923HRH9_9BURK</name>
<organism evidence="2 3">
    <name type="scientific">Undibacterium nitidum</name>
    <dbReference type="NCBI Taxonomy" id="2762298"/>
    <lineage>
        <taxon>Bacteria</taxon>
        <taxon>Pseudomonadati</taxon>
        <taxon>Pseudomonadota</taxon>
        <taxon>Betaproteobacteria</taxon>
        <taxon>Burkholderiales</taxon>
        <taxon>Oxalobacteraceae</taxon>
        <taxon>Undibacterium</taxon>
    </lineage>
</organism>
<dbReference type="InterPro" id="IPR025282">
    <property type="entry name" value="DUF4214"/>
</dbReference>
<gene>
    <name evidence="2" type="ORF">H8K36_11275</name>
</gene>
<accession>A0A923HRH9</accession>
<protein>
    <submittedName>
        <fullName evidence="2">DUF4214 domain-containing protein</fullName>
    </submittedName>
</protein>
<dbReference type="Gene3D" id="1.10.3130.20">
    <property type="entry name" value="Phycobilisome linker domain"/>
    <property type="match status" value="1"/>
</dbReference>
<dbReference type="EMBL" id="JACOFZ010000003">
    <property type="protein sequence ID" value="MBC3881960.1"/>
    <property type="molecule type" value="Genomic_DNA"/>
</dbReference>
<dbReference type="RefSeq" id="WP_186916385.1">
    <property type="nucleotide sequence ID" value="NZ_JACOFZ010000003.1"/>
</dbReference>
<keyword evidence="3" id="KW-1185">Reference proteome</keyword>
<dbReference type="Pfam" id="PF13946">
    <property type="entry name" value="DUF4214"/>
    <property type="match status" value="1"/>
</dbReference>
<dbReference type="InterPro" id="IPR038255">
    <property type="entry name" value="PBS_linker_sf"/>
</dbReference>
<evidence type="ECO:0000313" key="2">
    <source>
        <dbReference type="EMBL" id="MBC3881960.1"/>
    </source>
</evidence>
<feature type="domain" description="DUF4214" evidence="1">
    <location>
        <begin position="164"/>
        <end position="222"/>
    </location>
</feature>
<sequence length="1160" mass="126792">MTNQFKNYFVGVAISLAMLLSGCGGGSDSKEAQKAMNGPPSPSLDSTTEVFPGIRSNYTISRTATGFVVTDVGIGGGTTTINLPKTRARFADVTVNLLVGDKSTLIPPAKLKSLIELYIAFFNRVPDADGMSYWIDQIKGGMTLEQLADNFYKAAILYSNLTGYSDSMSDADFVRIIYKNVLGRSEVDQEGLNYWTSALAKPAGSIGAQTRSSLINTILNSAHSFKGDSQYGWVADLIDNKIEIATFFSIQQGLSFNTAEESISKGMEIASAVTFLDISQAKGKLSSSESTLDLRLAASTTSPNLRRTTIRLQSDAGDLQGAGQAYAYDQTNAKIEVSTEKNKVVIRVSGDETWIGVFQTGGSEQSELKPGVVTDANSYYSGLPWNQSAVAWYGETRYCFNSKGWFSIDNIKYSGLRLTEFSLRFERRCNGGAAALHGQIKFYADDSTTPPPPVLPIPATLWKPPSDLANSIGNYAYFESENNDYVGLGKTYRYDQRSTSISVQGSVSNLVITVKGNELWTAELRGMDTPNPKLTAGYYPGTKGSRFHNVVKGGLSWTGEGRGCSKSSGWFAIDHVKTDVYDSPLAFDLRFEQHCEDRAAALHGVIHWVKPDTSQLSPITSTSAVGSWRPPSNEIPNQGNYLYIQSDLGESIAKGMAFLQTSSTAKVEAYVQDNTLIFEVRGVHNWRGNFIARSGQNQFVRGEYPNMSGYPSSVGVDGSLSISGDGYSNNDPRGWLVIDHVSYVGGKLVAVDLRFEQLGLNALGFLHGQLHWRAEQTNNFAGPVLPAPNTFWRPKSGRTPSIGNYIYLESDRSDFVGDQDSYLYTPLDSISVVQGDGNAIEFRMNGDESWNGRFVTMDNLKQIQVGYYAGLDNLPYGNPAKGSFNLGGNGHGCNNATSGVIVDKVTYVSGQLTEIDLRFEQHCENEPGALRGEIHWSASDLRKPAGPTSPIPSNLWRAPKESLPSGGNYLYISSEPDDLVGNRQSGITALMTSTDTTFLTSTTPIRTDDAFFQIWAQSSNGQVGSWNGAFQAMVGVKQFQVGFYDRTMRYPFQNFAFGGLTWTANGSACNVSIGWFAIDKVTYVENKLTSIHARFEQHCEYRTAALRGELNWEASPSTGLGSNTNQAAPPVGLRGESLLGETSYARYKDRERKTYRQTIK</sequence>
<comment type="caution">
    <text evidence="2">The sequence shown here is derived from an EMBL/GenBank/DDBJ whole genome shotgun (WGS) entry which is preliminary data.</text>
</comment>
<dbReference type="Proteomes" id="UP000627446">
    <property type="component" value="Unassembled WGS sequence"/>
</dbReference>
<reference evidence="2" key="1">
    <citation type="submission" date="2020-08" db="EMBL/GenBank/DDBJ databases">
        <title>Novel species isolated from subtropical streams in China.</title>
        <authorList>
            <person name="Lu H."/>
        </authorList>
    </citation>
    <scope>NUCLEOTIDE SEQUENCE</scope>
    <source>
        <strain evidence="2">LX22W</strain>
    </source>
</reference>